<organism evidence="2 3">
    <name type="scientific">Leucobacter iarius</name>
    <dbReference type="NCBI Taxonomy" id="333963"/>
    <lineage>
        <taxon>Bacteria</taxon>
        <taxon>Bacillati</taxon>
        <taxon>Actinomycetota</taxon>
        <taxon>Actinomycetes</taxon>
        <taxon>Micrococcales</taxon>
        <taxon>Microbacteriaceae</taxon>
        <taxon>Leucobacter</taxon>
    </lineage>
</organism>
<reference evidence="3" key="1">
    <citation type="journal article" date="2019" name="Int. J. Syst. Evol. Microbiol.">
        <title>The Global Catalogue of Microorganisms (GCM) 10K type strain sequencing project: providing services to taxonomists for standard genome sequencing and annotation.</title>
        <authorList>
            <consortium name="The Broad Institute Genomics Platform"/>
            <consortium name="The Broad Institute Genome Sequencing Center for Infectious Disease"/>
            <person name="Wu L."/>
            <person name="Ma J."/>
        </authorList>
    </citation>
    <scope>NUCLEOTIDE SEQUENCE [LARGE SCALE GENOMIC DNA]</scope>
    <source>
        <strain evidence="3">JCM 14736</strain>
    </source>
</reference>
<proteinExistence type="predicted"/>
<evidence type="ECO:0000313" key="2">
    <source>
        <dbReference type="EMBL" id="GAA1799265.1"/>
    </source>
</evidence>
<feature type="transmembrane region" description="Helical" evidence="1">
    <location>
        <begin position="195"/>
        <end position="216"/>
    </location>
</feature>
<feature type="transmembrane region" description="Helical" evidence="1">
    <location>
        <begin position="168"/>
        <end position="188"/>
    </location>
</feature>
<name>A0ABP4Y5T7_9MICO</name>
<dbReference type="InterPro" id="IPR012507">
    <property type="entry name" value="YibE_F"/>
</dbReference>
<feature type="transmembrane region" description="Helical" evidence="1">
    <location>
        <begin position="390"/>
        <end position="415"/>
    </location>
</feature>
<keyword evidence="1" id="KW-0812">Transmembrane</keyword>
<gene>
    <name evidence="2" type="ORF">GCM10009768_30380</name>
</gene>
<feature type="transmembrane region" description="Helical" evidence="1">
    <location>
        <begin position="252"/>
        <end position="272"/>
    </location>
</feature>
<feature type="transmembrane region" description="Helical" evidence="1">
    <location>
        <begin position="292"/>
        <end position="310"/>
    </location>
</feature>
<dbReference type="PANTHER" id="PTHR41771">
    <property type="entry name" value="MEMBRANE PROTEIN-RELATED"/>
    <property type="match status" value="1"/>
</dbReference>
<dbReference type="RefSeq" id="WP_344033475.1">
    <property type="nucleotide sequence ID" value="NZ_BAAAOB010000005.1"/>
</dbReference>
<protein>
    <submittedName>
        <fullName evidence="2">YibE/F family protein</fullName>
    </submittedName>
</protein>
<keyword evidence="1" id="KW-1133">Transmembrane helix</keyword>
<dbReference type="Proteomes" id="UP001500851">
    <property type="component" value="Unassembled WGS sequence"/>
</dbReference>
<feature type="transmembrane region" description="Helical" evidence="1">
    <location>
        <begin position="348"/>
        <end position="370"/>
    </location>
</feature>
<comment type="caution">
    <text evidence="2">The sequence shown here is derived from an EMBL/GenBank/DDBJ whole genome shotgun (WGS) entry which is preliminary data.</text>
</comment>
<dbReference type="PANTHER" id="PTHR41771:SF1">
    <property type="entry name" value="MEMBRANE PROTEIN"/>
    <property type="match status" value="1"/>
</dbReference>
<feature type="transmembrane region" description="Helical" evidence="1">
    <location>
        <begin position="222"/>
        <end position="240"/>
    </location>
</feature>
<evidence type="ECO:0000256" key="1">
    <source>
        <dbReference type="SAM" id="Phobius"/>
    </source>
</evidence>
<keyword evidence="3" id="KW-1185">Reference proteome</keyword>
<feature type="transmembrane region" description="Helical" evidence="1">
    <location>
        <begin position="21"/>
        <end position="44"/>
    </location>
</feature>
<dbReference type="EMBL" id="BAAAOB010000005">
    <property type="protein sequence ID" value="GAA1799265.1"/>
    <property type="molecule type" value="Genomic_DNA"/>
</dbReference>
<keyword evidence="1" id="KW-0472">Membrane</keyword>
<evidence type="ECO:0000313" key="3">
    <source>
        <dbReference type="Proteomes" id="UP001500851"/>
    </source>
</evidence>
<dbReference type="Pfam" id="PF07907">
    <property type="entry name" value="YibE_F"/>
    <property type="match status" value="1"/>
</dbReference>
<accession>A0ABP4Y5T7</accession>
<sequence>MDKHAHGHGRPPTGLEHSRTAVRVALPLLLAVALLTGLGLALLWPNAGEAAKVIERVPFAGPGTIFVEGEVVSVDTGCGDGTQPRTGAATPGADPDRSCLTFGIGITSGPDTGRVIDVPARGSLASSGLQPRDTVELLGAPRAEPPAGDPRAPDGAASERYSYSISGIHRGLALVVLAALFLVVLLAVGRLRGLLALGALALSGGVILAFVLPAIVTGAPGALVGIVGSFAIVFIILYPVHGPNLRTTAALIGTLCGILITAGISTLAVQATRLSGLGDEAAARLSGVAGSIDFRGMLTCAIIIAGLGVLNDVTITQASAVWELRAAAPHLGRGEIAKRAMRIGRDHIASTVYTIVFAYAGASLGVLILLALTDRPLLSTLTGDDLVTEIVRTLCGSIGLVLAMPITTWIAAAFLPPVETGTETAAQLE</sequence>